<dbReference type="KEGG" id="dfd:Desfe_1278"/>
<dbReference type="Pfam" id="PF01868">
    <property type="entry name" value="RNase_P-MRP_p29"/>
    <property type="match status" value="1"/>
</dbReference>
<keyword evidence="5 6" id="KW-0378">Hydrolase</keyword>
<dbReference type="HOGENOM" id="CLU_107020_2_1_2"/>
<dbReference type="EC" id="3.1.26.5" evidence="6"/>
<dbReference type="SUPFAM" id="SSF101744">
    <property type="entry name" value="Rof/RNase P subunit-like"/>
    <property type="match status" value="1"/>
</dbReference>
<proteinExistence type="inferred from homology"/>
<evidence type="ECO:0000256" key="3">
    <source>
        <dbReference type="ARBA" id="ARBA00022722"/>
    </source>
</evidence>
<evidence type="ECO:0000256" key="4">
    <source>
        <dbReference type="ARBA" id="ARBA00022759"/>
    </source>
</evidence>
<protein>
    <recommendedName>
        <fullName evidence="6">Ribonuclease P protein component 1</fullName>
        <shortName evidence="6">RNase P component 1</shortName>
        <ecNumber evidence="6">3.1.26.5</ecNumber>
    </recommendedName>
    <alternativeName>
        <fullName evidence="6">Rpp29</fullName>
    </alternativeName>
</protein>
<organism evidence="7 8">
    <name type="scientific">Desulfurococcus amylolyticus DSM 16532</name>
    <dbReference type="NCBI Taxonomy" id="768672"/>
    <lineage>
        <taxon>Archaea</taxon>
        <taxon>Thermoproteota</taxon>
        <taxon>Thermoprotei</taxon>
        <taxon>Desulfurococcales</taxon>
        <taxon>Desulfurococcaceae</taxon>
        <taxon>Desulfurococcus</taxon>
    </lineage>
</organism>
<comment type="function">
    <text evidence="6">Part of ribonuclease P, a protein complex that generates mature tRNA molecules by cleaving their 5'-ends.</text>
</comment>
<dbReference type="GO" id="GO:0001682">
    <property type="term" value="P:tRNA 5'-leader removal"/>
    <property type="evidence" value="ECO:0007669"/>
    <property type="project" value="UniProtKB-UniRule"/>
</dbReference>
<dbReference type="eggNOG" id="arCOG00784">
    <property type="taxonomic scope" value="Archaea"/>
</dbReference>
<comment type="catalytic activity">
    <reaction evidence="6">
        <text>Endonucleolytic cleavage of RNA, removing 5'-extranucleotides from tRNA precursor.</text>
        <dbReference type="EC" id="3.1.26.5"/>
    </reaction>
</comment>
<dbReference type="Gene3D" id="2.30.30.210">
    <property type="entry name" value="Ribonuclease P/MRP, subunit p29"/>
    <property type="match status" value="1"/>
</dbReference>
<evidence type="ECO:0000313" key="8">
    <source>
        <dbReference type="Proteomes" id="UP000006175"/>
    </source>
</evidence>
<dbReference type="GeneID" id="13061675"/>
<dbReference type="Proteomes" id="UP000006175">
    <property type="component" value="Chromosome"/>
</dbReference>
<sequence length="92" mass="10467">MRVSSRNIAYHELIGLEVRILQYPDPSLVGLKGKVVDETLKTLVIETLSGRRVRIFKFNSILEFMLPDGEAVVIKGSTIIGRPWDRLKMVSR</sequence>
<keyword evidence="2 6" id="KW-0819">tRNA processing</keyword>
<keyword evidence="3 6" id="KW-0540">Nuclease</keyword>
<dbReference type="InterPro" id="IPR036980">
    <property type="entry name" value="RNase_P/MRP_Rpp29_sf"/>
</dbReference>
<dbReference type="InterPro" id="IPR023534">
    <property type="entry name" value="Rof/RNase_P-like"/>
</dbReference>
<evidence type="ECO:0000313" key="7">
    <source>
        <dbReference type="EMBL" id="AFL67146.1"/>
    </source>
</evidence>
<keyword evidence="4 6" id="KW-0255">Endonuclease</keyword>
<accession>I3XT72</accession>
<evidence type="ECO:0000256" key="2">
    <source>
        <dbReference type="ARBA" id="ARBA00022694"/>
    </source>
</evidence>
<evidence type="ECO:0000256" key="6">
    <source>
        <dbReference type="HAMAP-Rule" id="MF_00754"/>
    </source>
</evidence>
<dbReference type="GO" id="GO:0030677">
    <property type="term" value="C:ribonuclease P complex"/>
    <property type="evidence" value="ECO:0007669"/>
    <property type="project" value="UniProtKB-UniRule"/>
</dbReference>
<dbReference type="AlphaFoldDB" id="I3XT72"/>
<keyword evidence="8" id="KW-1185">Reference proteome</keyword>
<comment type="similarity">
    <text evidence="6">Belongs to the eukaryotic/archaeal RNase P protein component 1 family.</text>
</comment>
<dbReference type="InterPro" id="IPR023538">
    <property type="entry name" value="RNP1"/>
</dbReference>
<dbReference type="EMBL" id="CP003321">
    <property type="protein sequence ID" value="AFL67146.1"/>
    <property type="molecule type" value="Genomic_DNA"/>
</dbReference>
<name>I3XT72_DESAM</name>
<keyword evidence="1 6" id="KW-0963">Cytoplasm</keyword>
<reference evidence="7 8" key="1">
    <citation type="journal article" date="2012" name="J. Bacteriol.">
        <title>Complete Genome Sequence of Desulfurococcus fermentans, a Hyperthermophilic Cellulolytic Crenarchaeon Isolated from a Freshwater Hot Spring in Kamchatka, Russia.</title>
        <authorList>
            <person name="Susanti D."/>
            <person name="Johnson E.F."/>
            <person name="Rodriguez J.R."/>
            <person name="Anderson I."/>
            <person name="Perevalova A.A."/>
            <person name="Kyrpides N."/>
            <person name="Lucas S."/>
            <person name="Han J."/>
            <person name="Lapidus A."/>
            <person name="Cheng J.F."/>
            <person name="Goodwin L."/>
            <person name="Pitluck S."/>
            <person name="Mavrommatis K."/>
            <person name="Peters L."/>
            <person name="Land M.L."/>
            <person name="Hauser L."/>
            <person name="Gopalan V."/>
            <person name="Chan P.P."/>
            <person name="Lowe T.M."/>
            <person name="Atomi H."/>
            <person name="Bonch-Osmolovskaya E.A."/>
            <person name="Woyke T."/>
            <person name="Mukhopadhyay B."/>
        </authorList>
    </citation>
    <scope>NUCLEOTIDE SEQUENCE [LARGE SCALE GENOMIC DNA]</scope>
    <source>
        <strain evidence="7 8">DSM 16532</strain>
    </source>
</reference>
<comment type="subcellular location">
    <subcellularLocation>
        <location evidence="6">Cytoplasm</location>
    </subcellularLocation>
</comment>
<dbReference type="OrthoDB" id="39019at2157"/>
<dbReference type="GO" id="GO:0005737">
    <property type="term" value="C:cytoplasm"/>
    <property type="evidence" value="ECO:0007669"/>
    <property type="project" value="UniProtKB-SubCell"/>
</dbReference>
<dbReference type="GO" id="GO:0004526">
    <property type="term" value="F:ribonuclease P activity"/>
    <property type="evidence" value="ECO:0007669"/>
    <property type="project" value="UniProtKB-UniRule"/>
</dbReference>
<comment type="subunit">
    <text evidence="6">Consists of a catalytic RNA component and at least 4-5 protein subunits.</text>
</comment>
<evidence type="ECO:0000256" key="5">
    <source>
        <dbReference type="ARBA" id="ARBA00022801"/>
    </source>
</evidence>
<dbReference type="SMART" id="SM00538">
    <property type="entry name" value="POP4"/>
    <property type="match status" value="1"/>
</dbReference>
<dbReference type="HAMAP" id="MF_00754">
    <property type="entry name" value="RNase_P_1"/>
    <property type="match status" value="1"/>
</dbReference>
<dbReference type="RefSeq" id="WP_014768038.1">
    <property type="nucleotide sequence ID" value="NC_018001.1"/>
</dbReference>
<gene>
    <name evidence="6" type="primary">rnp1</name>
    <name evidence="7" type="ORF">Desfe_1278</name>
</gene>
<evidence type="ECO:0000256" key="1">
    <source>
        <dbReference type="ARBA" id="ARBA00022490"/>
    </source>
</evidence>
<dbReference type="InterPro" id="IPR002730">
    <property type="entry name" value="Rpp29/RNP1"/>
</dbReference>
<dbReference type="GO" id="GO:0003723">
    <property type="term" value="F:RNA binding"/>
    <property type="evidence" value="ECO:0007669"/>
    <property type="project" value="InterPro"/>
</dbReference>